<accession>A0A7S3VVU4</accession>
<dbReference type="InterPro" id="IPR038322">
    <property type="entry name" value="Pex19_C_sf"/>
</dbReference>
<name>A0A7S3VVU4_9SPIT</name>
<evidence type="ECO:0000256" key="1">
    <source>
        <dbReference type="SAM" id="MobiDB-lite"/>
    </source>
</evidence>
<proteinExistence type="predicted"/>
<dbReference type="EMBL" id="HBIQ01002440">
    <property type="protein sequence ID" value="CAE0519598.1"/>
    <property type="molecule type" value="Transcribed_RNA"/>
</dbReference>
<dbReference type="GO" id="GO:0045046">
    <property type="term" value="P:protein import into peroxisome membrane"/>
    <property type="evidence" value="ECO:0007669"/>
    <property type="project" value="TreeGrafter"/>
</dbReference>
<evidence type="ECO:0000313" key="2">
    <source>
        <dbReference type="EMBL" id="CAE0519598.1"/>
    </source>
</evidence>
<sequence length="262" mass="27813">MDAFDEEEERLARSVCAASDPDSQASTMSPKHLSTSSDPSSEQAETAYQKPPQESEHKKADERQTVKMGQGTSRPEVDDFAGLEETLAALARSAENLKSNEAEGDEEGAMLKMLAQQLQEIGLDGEDGGLDSLLGGTKGSASSGSKDADGNGSGPSDEAIDGLLDGLVGQLLSKEVMLEPMQTLHAEFPRFLAEKNESLSSADRSRYERQQALVARIIEAYEETPNDTDKVAQLMQEMQACGPPPSELAAPGFPGDGGCCIS</sequence>
<dbReference type="AlphaFoldDB" id="A0A7S3VVU4"/>
<dbReference type="InterPro" id="IPR006708">
    <property type="entry name" value="Pex19"/>
</dbReference>
<organism evidence="2">
    <name type="scientific">Strombidinopsis acuminata</name>
    <dbReference type="NCBI Taxonomy" id="141414"/>
    <lineage>
        <taxon>Eukaryota</taxon>
        <taxon>Sar</taxon>
        <taxon>Alveolata</taxon>
        <taxon>Ciliophora</taxon>
        <taxon>Intramacronucleata</taxon>
        <taxon>Spirotrichea</taxon>
        <taxon>Choreotrichia</taxon>
        <taxon>Choreotrichida</taxon>
        <taxon>Strombidinopsidae</taxon>
        <taxon>Strombidinopsis</taxon>
    </lineage>
</organism>
<dbReference type="GO" id="GO:0005778">
    <property type="term" value="C:peroxisomal membrane"/>
    <property type="evidence" value="ECO:0007669"/>
    <property type="project" value="TreeGrafter"/>
</dbReference>
<gene>
    <name evidence="2" type="ORF">SACU0126_LOCUS952</name>
</gene>
<reference evidence="2" key="1">
    <citation type="submission" date="2021-01" db="EMBL/GenBank/DDBJ databases">
        <authorList>
            <person name="Corre E."/>
            <person name="Pelletier E."/>
            <person name="Niang G."/>
            <person name="Scheremetjew M."/>
            <person name="Finn R."/>
            <person name="Kale V."/>
            <person name="Holt S."/>
            <person name="Cochrane G."/>
            <person name="Meng A."/>
            <person name="Brown T."/>
            <person name="Cohen L."/>
        </authorList>
    </citation>
    <scope>NUCLEOTIDE SEQUENCE</scope>
    <source>
        <strain evidence="2">SPMC142</strain>
    </source>
</reference>
<dbReference type="Gene3D" id="1.20.120.900">
    <property type="entry name" value="Pex19, mPTS binding domain"/>
    <property type="match status" value="1"/>
</dbReference>
<feature type="compositionally biased region" description="Polar residues" evidence="1">
    <location>
        <begin position="21"/>
        <end position="46"/>
    </location>
</feature>
<feature type="compositionally biased region" description="Basic and acidic residues" evidence="1">
    <location>
        <begin position="53"/>
        <end position="65"/>
    </location>
</feature>
<evidence type="ECO:0008006" key="3">
    <source>
        <dbReference type="Google" id="ProtNLM"/>
    </source>
</evidence>
<feature type="region of interest" description="Disordered" evidence="1">
    <location>
        <begin position="122"/>
        <end position="161"/>
    </location>
</feature>
<feature type="compositionally biased region" description="Low complexity" evidence="1">
    <location>
        <begin position="130"/>
        <end position="145"/>
    </location>
</feature>
<dbReference type="PANTHER" id="PTHR12774:SF2">
    <property type="entry name" value="PEROXISOMAL BIOGENESIS FACTOR 19"/>
    <property type="match status" value="1"/>
</dbReference>
<feature type="region of interest" description="Disordered" evidence="1">
    <location>
        <begin position="1"/>
        <end position="82"/>
    </location>
</feature>
<dbReference type="PANTHER" id="PTHR12774">
    <property type="entry name" value="PEROXISOMAL BIOGENESIS FACTOR 19"/>
    <property type="match status" value="1"/>
</dbReference>
<protein>
    <recommendedName>
        <fullName evidence="3">Peroxin 19</fullName>
    </recommendedName>
</protein>
<dbReference type="GO" id="GO:0033328">
    <property type="term" value="F:peroxisome membrane targeting sequence binding"/>
    <property type="evidence" value="ECO:0007669"/>
    <property type="project" value="TreeGrafter"/>
</dbReference>
<feature type="region of interest" description="Disordered" evidence="1">
    <location>
        <begin position="241"/>
        <end position="262"/>
    </location>
</feature>
<dbReference type="Pfam" id="PF04614">
    <property type="entry name" value="Pex19"/>
    <property type="match status" value="1"/>
</dbReference>